<evidence type="ECO:0000313" key="3">
    <source>
        <dbReference type="EMBL" id="QFQ92768.1"/>
    </source>
</evidence>
<accession>A0A5P8JUN5</accession>
<dbReference type="PANTHER" id="PTHR34473:SF2">
    <property type="entry name" value="UPF0699 TRANSMEMBRANE PROTEIN YDBT"/>
    <property type="match status" value="1"/>
</dbReference>
<feature type="transmembrane region" description="Helical" evidence="1">
    <location>
        <begin position="193"/>
        <end position="212"/>
    </location>
</feature>
<reference evidence="3 4" key="1">
    <citation type="submission" date="2019-10" db="EMBL/GenBank/DDBJ databases">
        <title>Genome sequencing of Lactobacillus manihotivorans.</title>
        <authorList>
            <person name="Kim K."/>
        </authorList>
    </citation>
    <scope>NUCLEOTIDE SEQUENCE [LARGE SCALE GENOMIC DNA]</scope>
    <source>
        <strain evidence="3 4">LM010</strain>
    </source>
</reference>
<organism evidence="3 4">
    <name type="scientific">Lacticaseibacillus manihotivorans</name>
    <dbReference type="NCBI Taxonomy" id="88233"/>
    <lineage>
        <taxon>Bacteria</taxon>
        <taxon>Bacillati</taxon>
        <taxon>Bacillota</taxon>
        <taxon>Bacilli</taxon>
        <taxon>Lactobacillales</taxon>
        <taxon>Lactobacillaceae</taxon>
        <taxon>Lacticaseibacillus</taxon>
    </lineage>
</organism>
<keyword evidence="1" id="KW-1133">Transmembrane helix</keyword>
<feature type="transmembrane region" description="Helical" evidence="1">
    <location>
        <begin position="21"/>
        <end position="41"/>
    </location>
</feature>
<feature type="domain" description="YdbS-like PH" evidence="2">
    <location>
        <begin position="76"/>
        <end position="135"/>
    </location>
</feature>
<proteinExistence type="predicted"/>
<dbReference type="PIRSF" id="PIRSF026631">
    <property type="entry name" value="UCP026631"/>
    <property type="match status" value="1"/>
</dbReference>
<name>A0A5P8JUN5_9LACO</name>
<feature type="transmembrane region" description="Helical" evidence="1">
    <location>
        <begin position="232"/>
        <end position="259"/>
    </location>
</feature>
<evidence type="ECO:0000259" key="2">
    <source>
        <dbReference type="Pfam" id="PF03703"/>
    </source>
</evidence>
<dbReference type="EMBL" id="CP045068">
    <property type="protein sequence ID" value="QFQ92768.1"/>
    <property type="molecule type" value="Genomic_DNA"/>
</dbReference>
<feature type="transmembrane region" description="Helical" evidence="1">
    <location>
        <begin position="398"/>
        <end position="418"/>
    </location>
</feature>
<evidence type="ECO:0000256" key="1">
    <source>
        <dbReference type="SAM" id="Phobius"/>
    </source>
</evidence>
<dbReference type="InterPro" id="IPR005182">
    <property type="entry name" value="YdbS-like_PH"/>
</dbReference>
<feature type="domain" description="YdbS-like PH" evidence="2">
    <location>
        <begin position="432"/>
        <end position="500"/>
    </location>
</feature>
<dbReference type="InterPro" id="IPR014529">
    <property type="entry name" value="UCP026631"/>
</dbReference>
<evidence type="ECO:0000313" key="4">
    <source>
        <dbReference type="Proteomes" id="UP000388452"/>
    </source>
</evidence>
<sequence>MLCANRSCNWLRWLAMTPNRLPLLALPVMIGQEFKAWWYLLIVAGSSVFKNGFSWWAVLSIGAALLFIIGLAAVRYWRFSYLIDDTAVTINSGLFVKKVRHIPYPNIQTLSHQQWFFLQPFGLETLNIETSSKDGKEGAGTLYAVSTSVGQLIEAHRHHQPLSVTEPSETQLDESATPTFDARYQISARDLNLYAATSMGFLAILAALGWLWNKLDDVIPKTWQQNAFDQLAHLAVLVLVVFGILFLAVAVLISYLNLLQRYYHFTLTKQAHTLTATRGFFKRLEVSVRISRIQAVRMRQSLLRHWLHLTTIQALLASNAADEEKDNDLVLLPVIKADQALTRMHHFVDWVPATTPDFIRVPRTNHWYYVRNWLLWNLLFVAIISFVVGHFWPQWLLWTMVLSALWVLIQSLQGWYAAKNAGVSIIYAHTLLVQNGSLWNLTQYVVRRQNIQALSLNQSIWMTRKHIAHLELHIRRGDGNESVEVRYLKAETVEKILDWYQQR</sequence>
<dbReference type="AlphaFoldDB" id="A0A5P8JUN5"/>
<dbReference type="Pfam" id="PF03703">
    <property type="entry name" value="bPH_2"/>
    <property type="match status" value="3"/>
</dbReference>
<dbReference type="Proteomes" id="UP000388452">
    <property type="component" value="Chromosome"/>
</dbReference>
<protein>
    <submittedName>
        <fullName evidence="3">PH domain-containing protein</fullName>
    </submittedName>
</protein>
<feature type="domain" description="YdbS-like PH" evidence="2">
    <location>
        <begin position="262"/>
        <end position="340"/>
    </location>
</feature>
<dbReference type="PANTHER" id="PTHR34473">
    <property type="entry name" value="UPF0699 TRANSMEMBRANE PROTEIN YDBS"/>
    <property type="match status" value="1"/>
</dbReference>
<keyword evidence="1" id="KW-0812">Transmembrane</keyword>
<feature type="transmembrane region" description="Helical" evidence="1">
    <location>
        <begin position="373"/>
        <end position="392"/>
    </location>
</feature>
<gene>
    <name evidence="3" type="ORF">LM010_15835</name>
</gene>
<keyword evidence="1" id="KW-0472">Membrane</keyword>
<feature type="transmembrane region" description="Helical" evidence="1">
    <location>
        <begin position="53"/>
        <end position="74"/>
    </location>
</feature>